<protein>
    <recommendedName>
        <fullName evidence="3">Carrier domain-containing protein</fullName>
    </recommendedName>
</protein>
<evidence type="ECO:0000259" key="3">
    <source>
        <dbReference type="PROSITE" id="PS50075"/>
    </source>
</evidence>
<evidence type="ECO:0000313" key="4">
    <source>
        <dbReference type="EMBL" id="OXR34970.1"/>
    </source>
</evidence>
<dbReference type="InterPro" id="IPR001031">
    <property type="entry name" value="Thioesterase"/>
</dbReference>
<feature type="domain" description="Carrier" evidence="3">
    <location>
        <begin position="1"/>
        <end position="75"/>
    </location>
</feature>
<dbReference type="Proteomes" id="UP000215455">
    <property type="component" value="Unassembled WGS sequence"/>
</dbReference>
<dbReference type="Gene3D" id="1.10.1200.10">
    <property type="entry name" value="ACP-like"/>
    <property type="match status" value="1"/>
</dbReference>
<dbReference type="Pfam" id="PF00550">
    <property type="entry name" value="PP-binding"/>
    <property type="match status" value="1"/>
</dbReference>
<dbReference type="EMBL" id="NIWU01000001">
    <property type="protein sequence ID" value="OXR34970.1"/>
    <property type="molecule type" value="Genomic_DNA"/>
</dbReference>
<dbReference type="Gene3D" id="3.40.50.1820">
    <property type="entry name" value="alpha/beta hydrolase"/>
    <property type="match status" value="1"/>
</dbReference>
<dbReference type="PROSITE" id="PS50075">
    <property type="entry name" value="CARRIER"/>
    <property type="match status" value="1"/>
</dbReference>
<organism evidence="4 5">
    <name type="scientific">Pseudomonas umsongensis</name>
    <dbReference type="NCBI Taxonomy" id="198618"/>
    <lineage>
        <taxon>Bacteria</taxon>
        <taxon>Pseudomonadati</taxon>
        <taxon>Pseudomonadota</taxon>
        <taxon>Gammaproteobacteria</taxon>
        <taxon>Pseudomonadales</taxon>
        <taxon>Pseudomonadaceae</taxon>
        <taxon>Pseudomonas</taxon>
    </lineage>
</organism>
<dbReference type="InterPro" id="IPR006162">
    <property type="entry name" value="Ppantetheine_attach_site"/>
</dbReference>
<dbReference type="InterPro" id="IPR020802">
    <property type="entry name" value="TesA-like"/>
</dbReference>
<accession>A0ABX4E019</accession>
<evidence type="ECO:0000256" key="2">
    <source>
        <dbReference type="ARBA" id="ARBA00022553"/>
    </source>
</evidence>
<evidence type="ECO:0000313" key="5">
    <source>
        <dbReference type="Proteomes" id="UP000215455"/>
    </source>
</evidence>
<reference evidence="4 5" key="1">
    <citation type="submission" date="2017-06" db="EMBL/GenBank/DDBJ databases">
        <authorList>
            <person name="Furmanczyk E.M."/>
        </authorList>
    </citation>
    <scope>NUCLEOTIDE SEQUENCE [LARGE SCALE GENOMIC DNA]</scope>
    <source>
        <strain evidence="4 5">DSM 16611</strain>
    </source>
</reference>
<name>A0ABX4E019_9PSED</name>
<comment type="caution">
    <text evidence="4">The sequence shown here is derived from an EMBL/GenBank/DDBJ whole genome shotgun (WGS) entry which is preliminary data.</text>
</comment>
<dbReference type="PANTHER" id="PTHR45527">
    <property type="entry name" value="NONRIBOSOMAL PEPTIDE SYNTHETASE"/>
    <property type="match status" value="1"/>
</dbReference>
<dbReference type="InterPro" id="IPR029058">
    <property type="entry name" value="AB_hydrolase_fold"/>
</dbReference>
<evidence type="ECO:0000256" key="1">
    <source>
        <dbReference type="ARBA" id="ARBA00022450"/>
    </source>
</evidence>
<dbReference type="InterPro" id="IPR009081">
    <property type="entry name" value="PP-bd_ACP"/>
</dbReference>
<keyword evidence="2" id="KW-0597">Phosphoprotein</keyword>
<keyword evidence="5" id="KW-1185">Reference proteome</keyword>
<sequence length="351" mass="38974">MTSLIEQSLNEIWSFTLGRKDIGENDNFFALGGDSLLALATIEQIKQRLGWNLSLGDLLRYPTIRELATDGSQLQVANQERAIIRMSNRGSKIPIIFIHPVSGLVFAYSKLVQRLGHDRGCYGIQPLALANVERLQTIQDIAEHYANLIYDDFGEEDFHLVGWSLGGLIGYEIAKKAADKGLNLRKLVLIDSYIWEVPIIKWDEAALLLDLRNDLLAQVATNNKELGATSEGAGPPTAIQQITVALFGQARSQRNSSIAFVERLIQTYRANIRALVEYRPTAKPTHGLLLHVSENDSIETWHKLSAGKLTASTIAGSHYGLLQDQHATTIAALIENYLLGKEELNHVVRND</sequence>
<proteinExistence type="predicted"/>
<gene>
    <name evidence="4" type="ORF">PSUM_03510</name>
</gene>
<dbReference type="PROSITE" id="PS00012">
    <property type="entry name" value="PHOSPHOPANTETHEINE"/>
    <property type="match status" value="1"/>
</dbReference>
<dbReference type="SUPFAM" id="SSF53474">
    <property type="entry name" value="alpha/beta-Hydrolases"/>
    <property type="match status" value="1"/>
</dbReference>
<keyword evidence="1" id="KW-0596">Phosphopantetheine</keyword>
<dbReference type="Pfam" id="PF00975">
    <property type="entry name" value="Thioesterase"/>
    <property type="match status" value="1"/>
</dbReference>
<dbReference type="PANTHER" id="PTHR45527:SF1">
    <property type="entry name" value="FATTY ACID SYNTHASE"/>
    <property type="match status" value="1"/>
</dbReference>
<dbReference type="SMART" id="SM00824">
    <property type="entry name" value="PKS_TE"/>
    <property type="match status" value="1"/>
</dbReference>
<dbReference type="InterPro" id="IPR036736">
    <property type="entry name" value="ACP-like_sf"/>
</dbReference>
<dbReference type="SUPFAM" id="SSF47336">
    <property type="entry name" value="ACP-like"/>
    <property type="match status" value="1"/>
</dbReference>